<feature type="region of interest" description="Disordered" evidence="1">
    <location>
        <begin position="74"/>
        <end position="108"/>
    </location>
</feature>
<dbReference type="OrthoDB" id="713315at2"/>
<feature type="compositionally biased region" description="Acidic residues" evidence="1">
    <location>
        <begin position="74"/>
        <end position="83"/>
    </location>
</feature>
<organism evidence="3 4">
    <name type="scientific">Streptomyces kanasensis</name>
    <dbReference type="NCBI Taxonomy" id="936756"/>
    <lineage>
        <taxon>Bacteria</taxon>
        <taxon>Bacillati</taxon>
        <taxon>Actinomycetota</taxon>
        <taxon>Actinomycetes</taxon>
        <taxon>Kitasatosporales</taxon>
        <taxon>Streptomycetaceae</taxon>
        <taxon>Streptomyces</taxon>
    </lineage>
</organism>
<keyword evidence="3" id="KW-0378">Hydrolase</keyword>
<dbReference type="GO" id="GO:0004386">
    <property type="term" value="F:helicase activity"/>
    <property type="evidence" value="ECO:0007669"/>
    <property type="project" value="UniProtKB-KW"/>
</dbReference>
<dbReference type="SMART" id="SM00490">
    <property type="entry name" value="HELICc"/>
    <property type="match status" value="1"/>
</dbReference>
<evidence type="ECO:0000256" key="1">
    <source>
        <dbReference type="SAM" id="MobiDB-lite"/>
    </source>
</evidence>
<dbReference type="RefSeq" id="WP_058945157.1">
    <property type="nucleotide sequence ID" value="NZ_LNSV01000130.1"/>
</dbReference>
<dbReference type="InterPro" id="IPR027417">
    <property type="entry name" value="P-loop_NTPase"/>
</dbReference>
<dbReference type="SUPFAM" id="SSF52540">
    <property type="entry name" value="P-loop containing nucleoside triphosphate hydrolases"/>
    <property type="match status" value="1"/>
</dbReference>
<dbReference type="PROSITE" id="PS51194">
    <property type="entry name" value="HELICASE_CTER"/>
    <property type="match status" value="1"/>
</dbReference>
<dbReference type="CDD" id="cd18785">
    <property type="entry name" value="SF2_C"/>
    <property type="match status" value="1"/>
</dbReference>
<evidence type="ECO:0000259" key="2">
    <source>
        <dbReference type="PROSITE" id="PS51194"/>
    </source>
</evidence>
<dbReference type="Gene3D" id="3.40.50.300">
    <property type="entry name" value="P-loop containing nucleotide triphosphate hydrolases"/>
    <property type="match status" value="2"/>
</dbReference>
<reference evidence="3 4" key="1">
    <citation type="submission" date="2015-11" db="EMBL/GenBank/DDBJ databases">
        <title>Genome-wide analysis reveals the secondary metabolome in Streptomyces kanasensis ZX01.</title>
        <authorList>
            <person name="Zhang G."/>
            <person name="Han L."/>
            <person name="Feng J."/>
            <person name="Zhang X."/>
        </authorList>
    </citation>
    <scope>NUCLEOTIDE SEQUENCE [LARGE SCALE GENOMIC DNA]</scope>
    <source>
        <strain evidence="3 4">ZX01</strain>
    </source>
</reference>
<keyword evidence="3" id="KW-0547">Nucleotide-binding</keyword>
<comment type="caution">
    <text evidence="3">The sequence shown here is derived from an EMBL/GenBank/DDBJ whole genome shotgun (WGS) entry which is preliminary data.</text>
</comment>
<keyword evidence="3" id="KW-0347">Helicase</keyword>
<evidence type="ECO:0000313" key="3">
    <source>
        <dbReference type="EMBL" id="KUH35553.1"/>
    </source>
</evidence>
<feature type="domain" description="Helicase C-terminal" evidence="2">
    <location>
        <begin position="810"/>
        <end position="953"/>
    </location>
</feature>
<dbReference type="Proteomes" id="UP000054011">
    <property type="component" value="Unassembled WGS sequence"/>
</dbReference>
<name>A0A117IUF2_9ACTN</name>
<gene>
    <name evidence="3" type="ORF">ATE80_28545</name>
</gene>
<dbReference type="InterPro" id="IPR001650">
    <property type="entry name" value="Helicase_C-like"/>
</dbReference>
<proteinExistence type="predicted"/>
<accession>A0A117IUF2</accession>
<dbReference type="STRING" id="936756.ATE80_28545"/>
<protein>
    <submittedName>
        <fullName evidence="3">DNA helicase</fullName>
    </submittedName>
</protein>
<dbReference type="EMBL" id="LNSV01000130">
    <property type="protein sequence ID" value="KUH35553.1"/>
    <property type="molecule type" value="Genomic_DNA"/>
</dbReference>
<keyword evidence="3" id="KW-0067">ATP-binding</keyword>
<sequence length="1087" mass="119851">MTIHAGRHAAHYEVREDLVARLRRELLGPDVDASAEDRAEVLDQDAPITRYPMGVLFPRPADAEADLRLREDAAEEEGLDEEPVNGRDDPEESAAAGERPNAGDRRPSTVGLTFAVDLTECREIVVSARAAVYEPEDAEGRRVPARRSEARTTSDQRERWRRVELDLPDTTIDVTYPGRGASRDLVDGAARLDVHVRRPSPERGTVTVTVTLVNIQKVGERELQDAFALFQTGLTVRAANGSSAFVERPTGLSAVDAELEAGRLLHRHAPTFATGHGCAAVWDWTPPPIGLTEVVRAGVTEVRTEFVPTHEVLLTDSNPEIDDRALTMLGLATAADTEVISALEGLAAGYERWIDRKRVEAAALAGTPHEKAANVQVESCGEALERIRGGIALLRDKPDLMRAFRLANRAMATQRARSAWVKGGRVGEPDLPAARWRPFQIAFVLLCLAGVDDPEHPDRDLSDLLWFPTGGGKTEAYLGLIALTTFLRRMRLGAAGGGVTVLMRYTLRLLTLQQFERAAILICAMERMRRENPAELGHEEISLGMWVGRSATPNTLEVTARQLRAARAGKVLQKENPVQLHACPWCGTALDAHHYAVDEEAVRMDVRCPGKDCAFTDGLPVHLVDETVYRARPTLVIATVDKFASMPWRPQTAALFNRDRQGSTPPPELIVQDELHLISGPLGTLTGLYETAVDVLADRPKVIASTATIRRAADQGKALFSRDVRQFPPAGLDSRDSWFAVETPARDKASRRYVGLLAPGTSQSTLLVRAYATLLHQAMRADTTQEVRDAYWTLVGYFNSLRLLSAAELQVHDDVVAHLEYLADRDACEPRSVGSCSELTSRVDASDIPARLKQIERRLPSGDVVDVLLATNMIAVGVDVDRLGLMAVMGQPQTTAEYIQATSRVGRAHPGLVAVMLNAGRSRDRSHYENFQHFHSALYREVESTSVTPFSARARDRGLHAVIVALARILIPAARADEAAGNIDLFLDELRAEIRPRILERVRNVSPEATAVKEVSRVAAAFDEFVDWWYEEAEAHGGLYYEPKRGRRVPSLLKPYNDAMEDVEAWETLWSLRDVDAESALFMEASR</sequence>
<dbReference type="Pfam" id="PF00271">
    <property type="entry name" value="Helicase_C"/>
    <property type="match status" value="1"/>
</dbReference>
<keyword evidence="4" id="KW-1185">Reference proteome</keyword>
<evidence type="ECO:0000313" key="4">
    <source>
        <dbReference type="Proteomes" id="UP000054011"/>
    </source>
</evidence>
<dbReference type="AlphaFoldDB" id="A0A117IUF2"/>